<proteinExistence type="evidence at transcript level"/>
<protein>
    <submittedName>
        <fullName evidence="3">Merozoite surface antigen 2a2</fullName>
    </submittedName>
</protein>
<feature type="compositionally biased region" description="Polar residues" evidence="1">
    <location>
        <begin position="360"/>
        <end position="373"/>
    </location>
</feature>
<organism evidence="3">
    <name type="scientific">Babesia orientalis</name>
    <dbReference type="NCBI Taxonomy" id="273649"/>
    <lineage>
        <taxon>Eukaryota</taxon>
        <taxon>Sar</taxon>
        <taxon>Alveolata</taxon>
        <taxon>Apicomplexa</taxon>
        <taxon>Aconoidasida</taxon>
        <taxon>Piroplasmida</taxon>
        <taxon>Babesiidae</taxon>
        <taxon>Babesia</taxon>
    </lineage>
</organism>
<keyword evidence="2" id="KW-0732">Signal</keyword>
<reference evidence="3" key="1">
    <citation type="journal article" date="2020" name="Parasitol. Res.">
        <title>Characterization of the variable merozoite surface antigen (VMSA) gene family of Babesia orientalis.</title>
        <authorList>
            <person name="Nie Z."/>
            <person name="Xia Y."/>
            <person name="Yu L."/>
            <person name="Li M."/>
            <person name="Guo J."/>
            <person name="Sun Y."/>
            <person name="Ao Y."/>
            <person name="Zhan X."/>
            <person name="Zhao Y."/>
            <person name="An X."/>
            <person name="Liu Q."/>
            <person name="Sen W."/>
            <person name="Shu X."/>
            <person name="Li D."/>
            <person name="He L."/>
            <person name="Zhao J."/>
        </authorList>
    </citation>
    <scope>NUCLEOTIDE SEQUENCE</scope>
</reference>
<keyword evidence="3" id="KW-0477">Merozoite</keyword>
<evidence type="ECO:0000256" key="1">
    <source>
        <dbReference type="SAM" id="MobiDB-lite"/>
    </source>
</evidence>
<evidence type="ECO:0000313" key="3">
    <source>
        <dbReference type="EMBL" id="QPB88913.1"/>
    </source>
</evidence>
<feature type="chain" id="PRO_5030688807" evidence="2">
    <location>
        <begin position="21"/>
        <end position="393"/>
    </location>
</feature>
<feature type="compositionally biased region" description="Polar residues" evidence="1">
    <location>
        <begin position="208"/>
        <end position="238"/>
    </location>
</feature>
<feature type="compositionally biased region" description="Low complexity" evidence="1">
    <location>
        <begin position="315"/>
        <end position="331"/>
    </location>
</feature>
<evidence type="ECO:0000256" key="2">
    <source>
        <dbReference type="SAM" id="SignalP"/>
    </source>
</evidence>
<dbReference type="AlphaFoldDB" id="A0A7S8BTC7"/>
<sequence length="393" mass="42739">MMGAKLAIAALCCLASYSVATTPVKKGDRLFDAMKLYYDTMRDINEDQIKKVIDVNFKNVQMNQPTAEDTLSALKDLKERITKEDAPFTTLQFGEPISEEHSKKPIVDIFKSLIDLVPSIKKKIEDLKKELEPVNYVEHKNYKDFQKYYEDNIFNDANSIDSYKLKQFCEKVLRADSKLVFLANTFETYIEKQKSTKTDFIDPATIKEPTQNFPTADSSQHPQAAESSSMIQSDSPTDQAPAHHPGPKNAKEPSSTCTHTESPHTGPCPTTTEEHVAVPSETEASASGVPADTATSLQENQNPDVKQKDEPTPEPGSVVPGSSSASSTSPAAPQPVDTTSGPQGQAGSPHAPSEDVSGNLKGQQDTQQNNTASSATFTGLSVATVCYIVLSAF</sequence>
<feature type="compositionally biased region" description="Polar residues" evidence="1">
    <location>
        <begin position="336"/>
        <end position="346"/>
    </location>
</feature>
<feature type="compositionally biased region" description="Polar residues" evidence="1">
    <location>
        <begin position="293"/>
        <end position="304"/>
    </location>
</feature>
<accession>A0A7S8BTC7</accession>
<dbReference type="EMBL" id="MN308084">
    <property type="protein sequence ID" value="QPB88913.1"/>
    <property type="molecule type" value="mRNA"/>
</dbReference>
<feature type="region of interest" description="Disordered" evidence="1">
    <location>
        <begin position="200"/>
        <end position="373"/>
    </location>
</feature>
<feature type="signal peptide" evidence="2">
    <location>
        <begin position="1"/>
        <end position="20"/>
    </location>
</feature>
<name>A0A7S8BTC7_9APIC</name>